<protein>
    <recommendedName>
        <fullName evidence="9">SSD domain-containing protein</fullName>
    </recommendedName>
</protein>
<evidence type="ECO:0000256" key="2">
    <source>
        <dbReference type="ARBA" id="ARBA00005585"/>
    </source>
</evidence>
<keyword evidence="6" id="KW-0325">Glycoprotein</keyword>
<evidence type="ECO:0000256" key="3">
    <source>
        <dbReference type="ARBA" id="ARBA00022692"/>
    </source>
</evidence>
<dbReference type="OrthoDB" id="6510177at2759"/>
<evidence type="ECO:0000256" key="5">
    <source>
        <dbReference type="ARBA" id="ARBA00023136"/>
    </source>
</evidence>
<feature type="region of interest" description="Disordered" evidence="7">
    <location>
        <begin position="1"/>
        <end position="96"/>
    </location>
</feature>
<keyword evidence="3 8" id="KW-0812">Transmembrane</keyword>
<evidence type="ECO:0000256" key="4">
    <source>
        <dbReference type="ARBA" id="ARBA00022989"/>
    </source>
</evidence>
<feature type="compositionally biased region" description="Low complexity" evidence="7">
    <location>
        <begin position="1"/>
        <end position="16"/>
    </location>
</feature>
<evidence type="ECO:0000259" key="9">
    <source>
        <dbReference type="PROSITE" id="PS50156"/>
    </source>
</evidence>
<keyword evidence="5 8" id="KW-0472">Membrane</keyword>
<reference evidence="10" key="1">
    <citation type="submission" date="2025-08" db="UniProtKB">
        <authorList>
            <consortium name="Ensembl"/>
        </authorList>
    </citation>
    <scope>IDENTIFICATION</scope>
</reference>
<sequence>GVATTATPRPGRTPRGQNRKVGGVAGETESREHEPRRGAAGGAWSAHPAPLASAEEAAEAPPHRRAPAWDAPAARSSRRQPVPASPMEEPRDPAERCSCRNTDCLERPLRRLFEGLASVLAARPWPFLLVPLLLSGVLGAGFIFLPQRQANDIERQFTPTWGPAKAERDFVRRHFPHNDSERFSAPRLPTEGAYAALIAVATNGTSVLEPAAWAEVLQLNATVHDAEYERLCARTAGRCASPNQLLSRHATPPVPGSLRFPLNDSVFLGTALGGVETDGGRVRRARALKLMYYLREDGPGAQDSRQWLQSFLQNITSKVAELRLVSIQVTYFTSLSRQQEFEGNTKSVIPLFSVTYFLTITFAVVSCLRLSCIRNNIWLASCGVLSSGLAVLSSFGLMLFCGVPFVVTVANAPFLILGVGVDDMFIMIAAWEQSLRKKEKSSVKSLLAETYTEAALSVTITTLTDVLAFFIGTWTAFPSVRSFCLYTGSNLDVLQQNYKRSELSQTPVRESQKPIGDKICLDSSCSTRNL</sequence>
<reference evidence="10" key="2">
    <citation type="submission" date="2025-09" db="UniProtKB">
        <authorList>
            <consortium name="Ensembl"/>
        </authorList>
    </citation>
    <scope>IDENTIFICATION</scope>
</reference>
<dbReference type="Gene3D" id="1.20.1640.10">
    <property type="entry name" value="Multidrug efflux transporter AcrB transmembrane domain"/>
    <property type="match status" value="1"/>
</dbReference>
<dbReference type="PROSITE" id="PS50156">
    <property type="entry name" value="SSD"/>
    <property type="match status" value="1"/>
</dbReference>
<evidence type="ECO:0000256" key="6">
    <source>
        <dbReference type="ARBA" id="ARBA00023180"/>
    </source>
</evidence>
<accession>A0A8C5TBJ7</accession>
<evidence type="ECO:0000313" key="11">
    <source>
        <dbReference type="Proteomes" id="UP000694560"/>
    </source>
</evidence>
<dbReference type="InterPro" id="IPR000731">
    <property type="entry name" value="SSD"/>
</dbReference>
<evidence type="ECO:0000256" key="1">
    <source>
        <dbReference type="ARBA" id="ARBA00004141"/>
    </source>
</evidence>
<dbReference type="SUPFAM" id="SSF82866">
    <property type="entry name" value="Multidrug efflux transporter AcrB transmembrane domain"/>
    <property type="match status" value="1"/>
</dbReference>
<dbReference type="AlphaFoldDB" id="A0A8C5TBJ7"/>
<feature type="transmembrane region" description="Helical" evidence="8">
    <location>
        <begin position="412"/>
        <end position="431"/>
    </location>
</feature>
<feature type="transmembrane region" description="Helical" evidence="8">
    <location>
        <begin position="348"/>
        <end position="370"/>
    </location>
</feature>
<evidence type="ECO:0000256" key="7">
    <source>
        <dbReference type="SAM" id="MobiDB-lite"/>
    </source>
</evidence>
<name>A0A8C5TBJ7_9PASS</name>
<feature type="compositionally biased region" description="Basic and acidic residues" evidence="7">
    <location>
        <begin position="28"/>
        <end position="37"/>
    </location>
</feature>
<dbReference type="PANTHER" id="PTHR10796">
    <property type="entry name" value="PATCHED-RELATED"/>
    <property type="match status" value="1"/>
</dbReference>
<dbReference type="Ensembl" id="ENSMCST00000005526.1">
    <property type="protein sequence ID" value="ENSMCSP00000005403.1"/>
    <property type="gene ID" value="ENSMCSG00000003914.1"/>
</dbReference>
<evidence type="ECO:0000313" key="10">
    <source>
        <dbReference type="Ensembl" id="ENSMCSP00000005403.1"/>
    </source>
</evidence>
<feature type="domain" description="SSD" evidence="9">
    <location>
        <begin position="348"/>
        <end position="487"/>
    </location>
</feature>
<feature type="compositionally biased region" description="Low complexity" evidence="7">
    <location>
        <begin position="45"/>
        <end position="55"/>
    </location>
</feature>
<dbReference type="Pfam" id="PF02460">
    <property type="entry name" value="Patched"/>
    <property type="match status" value="1"/>
</dbReference>
<dbReference type="InterPro" id="IPR003392">
    <property type="entry name" value="PTHD_SSD"/>
</dbReference>
<comment type="subcellular location">
    <subcellularLocation>
        <location evidence="1">Membrane</location>
        <topology evidence="1">Multi-pass membrane protein</topology>
    </subcellularLocation>
</comment>
<evidence type="ECO:0000256" key="8">
    <source>
        <dbReference type="SAM" id="Phobius"/>
    </source>
</evidence>
<feature type="transmembrane region" description="Helical" evidence="8">
    <location>
        <begin position="377"/>
        <end position="406"/>
    </location>
</feature>
<dbReference type="PANTHER" id="PTHR10796:SF60">
    <property type="entry name" value="PATCHED DOMAIN-CONTAINING PROTEIN 3"/>
    <property type="match status" value="1"/>
</dbReference>
<dbReference type="InterPro" id="IPR051697">
    <property type="entry name" value="Patched_domain-protein"/>
</dbReference>
<keyword evidence="11" id="KW-1185">Reference proteome</keyword>
<proteinExistence type="inferred from homology"/>
<keyword evidence="4 8" id="KW-1133">Transmembrane helix</keyword>
<comment type="similarity">
    <text evidence="2">Belongs to the patched family.</text>
</comment>
<dbReference type="Proteomes" id="UP000694560">
    <property type="component" value="Unplaced"/>
</dbReference>
<organism evidence="10 11">
    <name type="scientific">Malurus cyaneus samueli</name>
    <dbReference type="NCBI Taxonomy" id="2593467"/>
    <lineage>
        <taxon>Eukaryota</taxon>
        <taxon>Metazoa</taxon>
        <taxon>Chordata</taxon>
        <taxon>Craniata</taxon>
        <taxon>Vertebrata</taxon>
        <taxon>Euteleostomi</taxon>
        <taxon>Archelosauria</taxon>
        <taxon>Archosauria</taxon>
        <taxon>Dinosauria</taxon>
        <taxon>Saurischia</taxon>
        <taxon>Theropoda</taxon>
        <taxon>Coelurosauria</taxon>
        <taxon>Aves</taxon>
        <taxon>Neognathae</taxon>
        <taxon>Neoaves</taxon>
        <taxon>Telluraves</taxon>
        <taxon>Australaves</taxon>
        <taxon>Passeriformes</taxon>
        <taxon>Meliphagoidea</taxon>
        <taxon>Maluridae</taxon>
        <taxon>Malurus</taxon>
    </lineage>
</organism>
<dbReference type="GO" id="GO:0016020">
    <property type="term" value="C:membrane"/>
    <property type="evidence" value="ECO:0007669"/>
    <property type="project" value="UniProtKB-SubCell"/>
</dbReference>